<sequence length="633" mass="69836">MASASTPSRPTDALHTQVTIIDGSSIETPILCLFGFLGPLMNHPFLYSEVPEIQAFGQEIQSATCQLAETLGWIRDAAERGFEACGEGLEVSRAYKGLTSSTEIVKYTSKMREVLDKGRKATQTSVEKIDVMHKQLLKVSLQPSEDALEICDKKVQALSKHVERYEVVQIGAQSAAGVIQQASPSNAAELAGLVIAAPVASVASYKINKSMKKKQHAAGQQIIEYGAMASEIAHTRDQLRGLSNNVEPLTAWWNEAATILEDLEKKLLDSRGSQLRPIDSDMKWSAIENFWLQGLLSFQSFIPTVERLIHKAPTLSETSGSDYLIGITQSFTKQLSLLHRNLRTLESALGTLHWGEAAYRSDVKKFISKRQTLKDPLVNQMKALRTIFILWTRGSGVPIRKQPLKLKQIMADVEGSSFTLLRVIAELRMMLLAETEKEAALKVLWKTAAETLHLPSNRSRKQQAVADMMGALDDFEGAVGAITGFTRDFSFGLLHCATLGPEVSENPDENIEVEGIPNPYATDIAKANPVLHYFNLVISMAGLHCNGDKNPVIDSKRDHYVWDETVSVAIIQYFNGLHLVHFVRIPRDSGSTDEGGLDTFLVIPSTPIGVFLFTALLVFVHLLSCIRLKDITP</sequence>
<gene>
    <name evidence="2" type="ORF">P691DRAFT_789057</name>
</gene>
<proteinExistence type="predicted"/>
<keyword evidence="1" id="KW-0472">Membrane</keyword>
<feature type="transmembrane region" description="Helical" evidence="1">
    <location>
        <begin position="608"/>
        <end position="628"/>
    </location>
</feature>
<dbReference type="AlphaFoldDB" id="A0A9P5X3J1"/>
<evidence type="ECO:0000313" key="2">
    <source>
        <dbReference type="EMBL" id="KAF9442736.1"/>
    </source>
</evidence>
<keyword evidence="3" id="KW-1185">Reference proteome</keyword>
<comment type="caution">
    <text evidence="2">The sequence shown here is derived from an EMBL/GenBank/DDBJ whole genome shotgun (WGS) entry which is preliminary data.</text>
</comment>
<evidence type="ECO:0000313" key="3">
    <source>
        <dbReference type="Proteomes" id="UP000807342"/>
    </source>
</evidence>
<keyword evidence="1" id="KW-1133">Transmembrane helix</keyword>
<dbReference type="EMBL" id="MU151576">
    <property type="protein sequence ID" value="KAF9442736.1"/>
    <property type="molecule type" value="Genomic_DNA"/>
</dbReference>
<organism evidence="2 3">
    <name type="scientific">Macrolepiota fuliginosa MF-IS2</name>
    <dbReference type="NCBI Taxonomy" id="1400762"/>
    <lineage>
        <taxon>Eukaryota</taxon>
        <taxon>Fungi</taxon>
        <taxon>Dikarya</taxon>
        <taxon>Basidiomycota</taxon>
        <taxon>Agaricomycotina</taxon>
        <taxon>Agaricomycetes</taxon>
        <taxon>Agaricomycetidae</taxon>
        <taxon>Agaricales</taxon>
        <taxon>Agaricineae</taxon>
        <taxon>Agaricaceae</taxon>
        <taxon>Macrolepiota</taxon>
    </lineage>
</organism>
<evidence type="ECO:0000256" key="1">
    <source>
        <dbReference type="SAM" id="Phobius"/>
    </source>
</evidence>
<dbReference type="Proteomes" id="UP000807342">
    <property type="component" value="Unassembled WGS sequence"/>
</dbReference>
<keyword evidence="1" id="KW-0812">Transmembrane</keyword>
<reference evidence="2" key="1">
    <citation type="submission" date="2020-11" db="EMBL/GenBank/DDBJ databases">
        <authorList>
            <consortium name="DOE Joint Genome Institute"/>
            <person name="Ahrendt S."/>
            <person name="Riley R."/>
            <person name="Andreopoulos W."/>
            <person name="Labutti K."/>
            <person name="Pangilinan J."/>
            <person name="Ruiz-Duenas F.J."/>
            <person name="Barrasa J.M."/>
            <person name="Sanchez-Garcia M."/>
            <person name="Camarero S."/>
            <person name="Miyauchi S."/>
            <person name="Serrano A."/>
            <person name="Linde D."/>
            <person name="Babiker R."/>
            <person name="Drula E."/>
            <person name="Ayuso-Fernandez I."/>
            <person name="Pacheco R."/>
            <person name="Padilla G."/>
            <person name="Ferreira P."/>
            <person name="Barriuso J."/>
            <person name="Kellner H."/>
            <person name="Castanera R."/>
            <person name="Alfaro M."/>
            <person name="Ramirez L."/>
            <person name="Pisabarro A.G."/>
            <person name="Kuo A."/>
            <person name="Tritt A."/>
            <person name="Lipzen A."/>
            <person name="He G."/>
            <person name="Yan M."/>
            <person name="Ng V."/>
            <person name="Cullen D."/>
            <person name="Martin F."/>
            <person name="Rosso M.-N."/>
            <person name="Henrissat B."/>
            <person name="Hibbett D."/>
            <person name="Martinez A.T."/>
            <person name="Grigoriev I.V."/>
        </authorList>
    </citation>
    <scope>NUCLEOTIDE SEQUENCE</scope>
    <source>
        <strain evidence="2">MF-IS2</strain>
    </source>
</reference>
<accession>A0A9P5X3J1</accession>
<protein>
    <submittedName>
        <fullName evidence="2">Uncharacterized protein</fullName>
    </submittedName>
</protein>
<name>A0A9P5X3J1_9AGAR</name>